<accession>A0ABQ4NLY0</accession>
<name>A0ABQ4NLY0_9RHOB</name>
<protein>
    <recommendedName>
        <fullName evidence="4">HlyD family secretion protein</fullName>
    </recommendedName>
</protein>
<dbReference type="EMBL" id="BPFH01000003">
    <property type="protein sequence ID" value="GIT95403.1"/>
    <property type="molecule type" value="Genomic_DNA"/>
</dbReference>
<reference evidence="2 3" key="1">
    <citation type="submission" date="2021-05" db="EMBL/GenBank/DDBJ databases">
        <title>Bacteria Genome sequencing.</title>
        <authorList>
            <person name="Takabe Y."/>
            <person name="Nakajima Y."/>
            <person name="Suzuki S."/>
            <person name="Shiozaki T."/>
        </authorList>
    </citation>
    <scope>NUCLEOTIDE SEQUENCE [LARGE SCALE GENOMIC DNA]</scope>
    <source>
        <strain evidence="2 3">AI_62</strain>
    </source>
</reference>
<feature type="transmembrane region" description="Helical" evidence="1">
    <location>
        <begin position="162"/>
        <end position="180"/>
    </location>
</feature>
<comment type="caution">
    <text evidence="2">The sequence shown here is derived from an EMBL/GenBank/DDBJ whole genome shotgun (WGS) entry which is preliminary data.</text>
</comment>
<evidence type="ECO:0008006" key="4">
    <source>
        <dbReference type="Google" id="ProtNLM"/>
    </source>
</evidence>
<evidence type="ECO:0000313" key="2">
    <source>
        <dbReference type="EMBL" id="GIT95403.1"/>
    </source>
</evidence>
<dbReference type="RefSeq" id="WP_220748896.1">
    <property type="nucleotide sequence ID" value="NZ_BPFH01000003.1"/>
</dbReference>
<evidence type="ECO:0000313" key="3">
    <source>
        <dbReference type="Proteomes" id="UP000786693"/>
    </source>
</evidence>
<gene>
    <name evidence="2" type="ORF">JANAI62_20260</name>
</gene>
<keyword evidence="1" id="KW-0812">Transmembrane</keyword>
<dbReference type="Proteomes" id="UP000786693">
    <property type="component" value="Unassembled WGS sequence"/>
</dbReference>
<proteinExistence type="predicted"/>
<keyword evidence="3" id="KW-1185">Reference proteome</keyword>
<organism evidence="2 3">
    <name type="scientific">Jannaschia pagri</name>
    <dbReference type="NCBI Taxonomy" id="2829797"/>
    <lineage>
        <taxon>Bacteria</taxon>
        <taxon>Pseudomonadati</taxon>
        <taxon>Pseudomonadota</taxon>
        <taxon>Alphaproteobacteria</taxon>
        <taxon>Rhodobacterales</taxon>
        <taxon>Roseobacteraceae</taxon>
        <taxon>Jannaschia</taxon>
    </lineage>
</organism>
<keyword evidence="1" id="KW-1133">Transmembrane helix</keyword>
<sequence length="355" mass="37297">MKHISPTETLAATALPAGFAHKGEHPQIDLPFTALVGGRKLDGISLSITEALARGTLPPAMEGTVVPVAARVNFDGFSIILFMDAMIERTGAPEAETFTLRYVDPTASHLAPLRYLINSYIAGDMATVGGVMGYTGPLTAKGPAKTDTPGVMFKVQNIIRRSAVVGLSICLALIALNLAHNRAMYAYEARPVTVTAPGQTLLATAAGQLSYVDPKAGPGDVVYAIVANSGDYISVKMPCDCTVTPLRDFVEGATILPGMPLVQLANGQDGLVATTEISAEGAARLVDGDAAELVLADGTVVPVRPRILSGRLDSERSVPVSMTLLETGTAVPGDLARLRFRRHVLPPTWRAAMTE</sequence>
<keyword evidence="1" id="KW-0472">Membrane</keyword>
<evidence type="ECO:0000256" key="1">
    <source>
        <dbReference type="SAM" id="Phobius"/>
    </source>
</evidence>